<feature type="domain" description="VapC45 PIN like" evidence="1">
    <location>
        <begin position="10"/>
        <end position="100"/>
    </location>
</feature>
<evidence type="ECO:0000313" key="2">
    <source>
        <dbReference type="EMBL" id="SCL17559.1"/>
    </source>
</evidence>
<dbReference type="Pfam" id="PF18478">
    <property type="entry name" value="PIN_10"/>
    <property type="match status" value="1"/>
</dbReference>
<dbReference type="Proteomes" id="UP000198906">
    <property type="component" value="Unassembled WGS sequence"/>
</dbReference>
<accession>A0A1C6RK43</accession>
<dbReference type="EMBL" id="FMHU01000001">
    <property type="protein sequence ID" value="SCL17559.1"/>
    <property type="molecule type" value="Genomic_DNA"/>
</dbReference>
<protein>
    <recommendedName>
        <fullName evidence="1">VapC45 PIN like domain-containing protein</fullName>
    </recommendedName>
</protein>
<dbReference type="InterPro" id="IPR041375">
    <property type="entry name" value="VapC45_PIN-like"/>
</dbReference>
<name>A0A1C6RK43_9ACTN</name>
<dbReference type="AlphaFoldDB" id="A0A1C6RK43"/>
<reference evidence="3" key="1">
    <citation type="submission" date="2016-06" db="EMBL/GenBank/DDBJ databases">
        <authorList>
            <person name="Varghese N."/>
        </authorList>
    </citation>
    <scope>NUCLEOTIDE SEQUENCE [LARGE SCALE GENOMIC DNA]</scope>
    <source>
        <strain evidence="3">DSM 46123</strain>
    </source>
</reference>
<sequence>MSRIKPAEVRFYIDADLLGLARVLAGLRSDVTYPGDPGTVIHKRQRPPCPIASPAVKDSEWIPEVAGRGWLIITRDCHIQEHRLEIAAVREHQARMVALTAADAGSVFGQLEVVMSRWRDIERCLAEPPPFIYAATRTTMRQIPLT</sequence>
<dbReference type="RefSeq" id="WP_091455948.1">
    <property type="nucleotide sequence ID" value="NZ_FMHU01000001.1"/>
</dbReference>
<proteinExistence type="predicted"/>
<gene>
    <name evidence="2" type="ORF">GA0074694_2050</name>
</gene>
<organism evidence="2 3">
    <name type="scientific">Micromonospora inyonensis</name>
    <dbReference type="NCBI Taxonomy" id="47866"/>
    <lineage>
        <taxon>Bacteria</taxon>
        <taxon>Bacillati</taxon>
        <taxon>Actinomycetota</taxon>
        <taxon>Actinomycetes</taxon>
        <taxon>Micromonosporales</taxon>
        <taxon>Micromonosporaceae</taxon>
        <taxon>Micromonospora</taxon>
    </lineage>
</organism>
<evidence type="ECO:0000313" key="3">
    <source>
        <dbReference type="Proteomes" id="UP000198906"/>
    </source>
</evidence>
<keyword evidence="3" id="KW-1185">Reference proteome</keyword>
<evidence type="ECO:0000259" key="1">
    <source>
        <dbReference type="Pfam" id="PF18478"/>
    </source>
</evidence>